<accession>A0A1I5H9H6</accession>
<evidence type="ECO:0000256" key="1">
    <source>
        <dbReference type="ARBA" id="ARBA00022908"/>
    </source>
</evidence>
<dbReference type="Pfam" id="PF02899">
    <property type="entry name" value="Phage_int_SAM_1"/>
    <property type="match status" value="1"/>
</dbReference>
<dbReference type="InterPro" id="IPR050090">
    <property type="entry name" value="Tyrosine_recombinase_XerCD"/>
</dbReference>
<evidence type="ECO:0000259" key="7">
    <source>
        <dbReference type="PROSITE" id="PS51900"/>
    </source>
</evidence>
<dbReference type="InterPro" id="IPR004107">
    <property type="entry name" value="Integrase_SAM-like_N"/>
</dbReference>
<feature type="compositionally biased region" description="Basic and acidic residues" evidence="5">
    <location>
        <begin position="284"/>
        <end position="310"/>
    </location>
</feature>
<dbReference type="PROSITE" id="PS51898">
    <property type="entry name" value="TYR_RECOMBINASE"/>
    <property type="match status" value="1"/>
</dbReference>
<evidence type="ECO:0000313" key="9">
    <source>
        <dbReference type="Proteomes" id="UP000199614"/>
    </source>
</evidence>
<dbReference type="SUPFAM" id="SSF56349">
    <property type="entry name" value="DNA breaking-rejoining enzymes"/>
    <property type="match status" value="1"/>
</dbReference>
<dbReference type="InterPro" id="IPR013762">
    <property type="entry name" value="Integrase-like_cat_sf"/>
</dbReference>
<evidence type="ECO:0000256" key="5">
    <source>
        <dbReference type="SAM" id="MobiDB-lite"/>
    </source>
</evidence>
<evidence type="ECO:0000256" key="4">
    <source>
        <dbReference type="PROSITE-ProRule" id="PRU01248"/>
    </source>
</evidence>
<keyword evidence="9" id="KW-1185">Reference proteome</keyword>
<proteinExistence type="predicted"/>
<dbReference type="InterPro" id="IPR044068">
    <property type="entry name" value="CB"/>
</dbReference>
<feature type="compositionally biased region" description="Polar residues" evidence="5">
    <location>
        <begin position="321"/>
        <end position="332"/>
    </location>
</feature>
<reference evidence="8 9" key="1">
    <citation type="submission" date="2016-10" db="EMBL/GenBank/DDBJ databases">
        <authorList>
            <person name="de Groot N.N."/>
        </authorList>
    </citation>
    <scope>NUCLEOTIDE SEQUENCE [LARGE SCALE GENOMIC DNA]</scope>
    <source>
        <strain evidence="8 9">CGMCC 4.1877</strain>
    </source>
</reference>
<keyword evidence="1" id="KW-0229">DNA integration</keyword>
<evidence type="ECO:0000259" key="6">
    <source>
        <dbReference type="PROSITE" id="PS51898"/>
    </source>
</evidence>
<dbReference type="GO" id="GO:0006310">
    <property type="term" value="P:DNA recombination"/>
    <property type="evidence" value="ECO:0007669"/>
    <property type="project" value="UniProtKB-KW"/>
</dbReference>
<dbReference type="GO" id="GO:0015074">
    <property type="term" value="P:DNA integration"/>
    <property type="evidence" value="ECO:0007669"/>
    <property type="project" value="UniProtKB-KW"/>
</dbReference>
<feature type="domain" description="Core-binding (CB)" evidence="7">
    <location>
        <begin position="28"/>
        <end position="114"/>
    </location>
</feature>
<dbReference type="PANTHER" id="PTHR30349">
    <property type="entry name" value="PHAGE INTEGRASE-RELATED"/>
    <property type="match status" value="1"/>
</dbReference>
<dbReference type="EMBL" id="FOUY01000060">
    <property type="protein sequence ID" value="SFO44924.1"/>
    <property type="molecule type" value="Genomic_DNA"/>
</dbReference>
<dbReference type="PROSITE" id="PS51900">
    <property type="entry name" value="CB"/>
    <property type="match status" value="1"/>
</dbReference>
<organism evidence="8 9">
    <name type="scientific">Pseudonocardia ammonioxydans</name>
    <dbReference type="NCBI Taxonomy" id="260086"/>
    <lineage>
        <taxon>Bacteria</taxon>
        <taxon>Bacillati</taxon>
        <taxon>Actinomycetota</taxon>
        <taxon>Actinomycetes</taxon>
        <taxon>Pseudonocardiales</taxon>
        <taxon>Pseudonocardiaceae</taxon>
        <taxon>Pseudonocardia</taxon>
    </lineage>
</organism>
<protein>
    <submittedName>
        <fullName evidence="8">Site-specific recombinase XerD</fullName>
    </submittedName>
</protein>
<dbReference type="InterPro" id="IPR011010">
    <property type="entry name" value="DNA_brk_join_enz"/>
</dbReference>
<dbReference type="Pfam" id="PF00589">
    <property type="entry name" value="Phage_integrase"/>
    <property type="match status" value="1"/>
</dbReference>
<evidence type="ECO:0000256" key="3">
    <source>
        <dbReference type="ARBA" id="ARBA00023172"/>
    </source>
</evidence>
<dbReference type="STRING" id="260086.SAMN05216207_106019"/>
<evidence type="ECO:0000313" key="8">
    <source>
        <dbReference type="EMBL" id="SFO44924.1"/>
    </source>
</evidence>
<dbReference type="PANTHER" id="PTHR30349:SF81">
    <property type="entry name" value="TYROSINE RECOMBINASE XERC"/>
    <property type="match status" value="1"/>
</dbReference>
<dbReference type="Gene3D" id="1.10.443.10">
    <property type="entry name" value="Intergrase catalytic core"/>
    <property type="match status" value="1"/>
</dbReference>
<dbReference type="GO" id="GO:0003677">
    <property type="term" value="F:DNA binding"/>
    <property type="evidence" value="ECO:0007669"/>
    <property type="project" value="UniProtKB-UniRule"/>
</dbReference>
<dbReference type="AlphaFoldDB" id="A0A1I5H9H6"/>
<dbReference type="InterPro" id="IPR010998">
    <property type="entry name" value="Integrase_recombinase_N"/>
</dbReference>
<keyword evidence="3" id="KW-0233">DNA recombination</keyword>
<sequence>MSRPHPADRPTLLLDTALASPRDHRHDDPAWRLATAFVLSRRSPHTRRAYARDIRDFYAWCAQAGLDPLRLRRVHIDAYAHELAQPQPRTGRPAAESTIARKLSTLAGLYAYGVGEDVLDRSPMTGVIRPQSRQDSVSTGLDRDEVTRLLSAAAADGTRSHALISLLVHNGLRIDEALSRDVEHLQTERGHQVLRLRRKGGHTATAPLAPPVIHALAVYLAGRTSGPLFATRTGRRVDEPAAWRLIRRLARRAGLPQADRINPHSLRHTFVTAALDAGVSLRDVQDGAGHRDPRTTRRYDSSRHNLDRHPSYAVSTFYAAGQSTDTTGRGGS</sequence>
<name>A0A1I5H9H6_PSUAM</name>
<feature type="region of interest" description="Disordered" evidence="5">
    <location>
        <begin position="284"/>
        <end position="332"/>
    </location>
</feature>
<feature type="domain" description="Tyr recombinase" evidence="6">
    <location>
        <begin position="136"/>
        <end position="315"/>
    </location>
</feature>
<dbReference type="Gene3D" id="1.10.150.130">
    <property type="match status" value="1"/>
</dbReference>
<dbReference type="InterPro" id="IPR002104">
    <property type="entry name" value="Integrase_catalytic"/>
</dbReference>
<evidence type="ECO:0000256" key="2">
    <source>
        <dbReference type="ARBA" id="ARBA00023125"/>
    </source>
</evidence>
<dbReference type="RefSeq" id="WP_245773915.1">
    <property type="nucleotide sequence ID" value="NZ_FOUY01000060.1"/>
</dbReference>
<gene>
    <name evidence="8" type="ORF">SAMN05216207_106019</name>
</gene>
<dbReference type="Proteomes" id="UP000199614">
    <property type="component" value="Unassembled WGS sequence"/>
</dbReference>
<keyword evidence="2 4" id="KW-0238">DNA-binding</keyword>